<dbReference type="SMART" id="SM00597">
    <property type="entry name" value="ZnF_TTF"/>
    <property type="match status" value="1"/>
</dbReference>
<feature type="compositionally biased region" description="Acidic residues" evidence="1">
    <location>
        <begin position="67"/>
        <end position="80"/>
    </location>
</feature>
<dbReference type="InterPro" id="IPR006580">
    <property type="entry name" value="Znf_TTF"/>
</dbReference>
<evidence type="ECO:0000313" key="3">
    <source>
        <dbReference type="EMBL" id="KAI5401942.1"/>
    </source>
</evidence>
<proteinExistence type="predicted"/>
<reference evidence="3 4" key="1">
    <citation type="journal article" date="2022" name="Nat. Genet.">
        <title>Improved pea reference genome and pan-genome highlight genomic features and evolutionary characteristics.</title>
        <authorList>
            <person name="Yang T."/>
            <person name="Liu R."/>
            <person name="Luo Y."/>
            <person name="Hu S."/>
            <person name="Wang D."/>
            <person name="Wang C."/>
            <person name="Pandey M.K."/>
            <person name="Ge S."/>
            <person name="Xu Q."/>
            <person name="Li N."/>
            <person name="Li G."/>
            <person name="Huang Y."/>
            <person name="Saxena R.K."/>
            <person name="Ji Y."/>
            <person name="Li M."/>
            <person name="Yan X."/>
            <person name="He Y."/>
            <person name="Liu Y."/>
            <person name="Wang X."/>
            <person name="Xiang C."/>
            <person name="Varshney R.K."/>
            <person name="Ding H."/>
            <person name="Gao S."/>
            <person name="Zong X."/>
        </authorList>
    </citation>
    <scope>NUCLEOTIDE SEQUENCE [LARGE SCALE GENOMIC DNA]</scope>
    <source>
        <strain evidence="3 4">cv. Zhongwan 6</strain>
    </source>
</reference>
<feature type="region of interest" description="Disordered" evidence="1">
    <location>
        <begin position="1"/>
        <end position="25"/>
    </location>
</feature>
<dbReference type="PANTHER" id="PTHR45749">
    <property type="match status" value="1"/>
</dbReference>
<dbReference type="PANTHER" id="PTHR45749:SF35">
    <property type="entry name" value="AC-LIKE TRANSPOSASE-RELATED"/>
    <property type="match status" value="1"/>
</dbReference>
<name>A0A9D4WI36_PEA</name>
<dbReference type="AlphaFoldDB" id="A0A9D4WI36"/>
<dbReference type="EMBL" id="JAMSHJ010000006">
    <property type="protein sequence ID" value="KAI5401942.1"/>
    <property type="molecule type" value="Genomic_DNA"/>
</dbReference>
<evidence type="ECO:0000256" key="1">
    <source>
        <dbReference type="SAM" id="MobiDB-lite"/>
    </source>
</evidence>
<dbReference type="Gramene" id="Psat06G0641600-T1">
    <property type="protein sequence ID" value="KAI5401942.1"/>
    <property type="gene ID" value="KIW84_066416"/>
</dbReference>
<evidence type="ECO:0000313" key="4">
    <source>
        <dbReference type="Proteomes" id="UP001058974"/>
    </source>
</evidence>
<dbReference type="InterPro" id="IPR025398">
    <property type="entry name" value="DUF4371"/>
</dbReference>
<feature type="region of interest" description="Disordered" evidence="1">
    <location>
        <begin position="51"/>
        <end position="80"/>
    </location>
</feature>
<gene>
    <name evidence="3" type="ORF">KIW84_066416</name>
</gene>
<comment type="caution">
    <text evidence="3">The sequence shown here is derived from an EMBL/GenBank/DDBJ whole genome shotgun (WGS) entry which is preliminary data.</text>
</comment>
<protein>
    <recommendedName>
        <fullName evidence="2">TTF-type domain-containing protein</fullName>
    </recommendedName>
</protein>
<accession>A0A9D4WI36</accession>
<evidence type="ECO:0000259" key="2">
    <source>
        <dbReference type="SMART" id="SM00597"/>
    </source>
</evidence>
<dbReference type="Pfam" id="PF14291">
    <property type="entry name" value="DUF4371"/>
    <property type="match status" value="1"/>
</dbReference>
<sequence length="675" mass="77587">MPIENDNLDSVPIENDNLDSVPIENDNLDSVPIENDNLDSVPIENDNLNSVPIENNNLDSVPIVDEVNNDDDADDDDDNVDYDIFDPRNWDRLQPKLIDLLVVKCPKRDNSVVKGPRDSLNRCFTTNLYTRALANGEVCDRDWLVYSKELDRVFCFCCKVFKNGIVRGQLANGGYSDWVHVGERIKEHELGMEHVKNITTVFRGSKEKLYEDSNGNFLGLIEMLVEFDPIIQEHVSRVTTQKVHIHYLGRNIQNELISLLGSAIKIEIIRKIKQAKYFSVILDCTPDVSHQEQMSLIIRYVDVSSASVSIEESFLGFLNVNDTCGQGFFDVLQNELKELGLDLFDVRGQGYDNGSNMKGKHQARIFFGVVQRIYTIFANSTKRWQILKDNVKVLTPKSLSSTRWESRVESVKVIRTQMLEFTEALLEVSENDLDPKIQNKAKSLTTNELGDFEFLMAIIIWFEILSAINSVSKLLQEKDMLIDVAMQKIKGLISYFEGYREIGFYKVLINAKKIAVELNISPIFPQRRIIKRKRQFDENLNIPSVELSKVESFRVYYFLYLVDQTVVSLNKRFEQYQEYESIFGFLFTSHKLQSLDDATLKSCSTNFEQTLKHNEQSDIDENEFFAELKLLREMLLEESIRPTDILLFLKGLDCFPNTVIAYRILLTIIVTVASA</sequence>
<dbReference type="Proteomes" id="UP001058974">
    <property type="component" value="Chromosome 6"/>
</dbReference>
<organism evidence="3 4">
    <name type="scientific">Pisum sativum</name>
    <name type="common">Garden pea</name>
    <name type="synonym">Lathyrus oleraceus</name>
    <dbReference type="NCBI Taxonomy" id="3888"/>
    <lineage>
        <taxon>Eukaryota</taxon>
        <taxon>Viridiplantae</taxon>
        <taxon>Streptophyta</taxon>
        <taxon>Embryophyta</taxon>
        <taxon>Tracheophyta</taxon>
        <taxon>Spermatophyta</taxon>
        <taxon>Magnoliopsida</taxon>
        <taxon>eudicotyledons</taxon>
        <taxon>Gunneridae</taxon>
        <taxon>Pentapetalae</taxon>
        <taxon>rosids</taxon>
        <taxon>fabids</taxon>
        <taxon>Fabales</taxon>
        <taxon>Fabaceae</taxon>
        <taxon>Papilionoideae</taxon>
        <taxon>50 kb inversion clade</taxon>
        <taxon>NPAAA clade</taxon>
        <taxon>Hologalegina</taxon>
        <taxon>IRL clade</taxon>
        <taxon>Fabeae</taxon>
        <taxon>Lathyrus</taxon>
    </lineage>
</organism>
<feature type="domain" description="TTF-type" evidence="2">
    <location>
        <begin position="128"/>
        <end position="207"/>
    </location>
</feature>
<keyword evidence="4" id="KW-1185">Reference proteome</keyword>